<organism evidence="1 2">
    <name type="scientific">Caerostris extrusa</name>
    <name type="common">Bark spider</name>
    <name type="synonym">Caerostris bankana</name>
    <dbReference type="NCBI Taxonomy" id="172846"/>
    <lineage>
        <taxon>Eukaryota</taxon>
        <taxon>Metazoa</taxon>
        <taxon>Ecdysozoa</taxon>
        <taxon>Arthropoda</taxon>
        <taxon>Chelicerata</taxon>
        <taxon>Arachnida</taxon>
        <taxon>Araneae</taxon>
        <taxon>Araneomorphae</taxon>
        <taxon>Entelegynae</taxon>
        <taxon>Araneoidea</taxon>
        <taxon>Araneidae</taxon>
        <taxon>Caerostris</taxon>
    </lineage>
</organism>
<dbReference type="Proteomes" id="UP001054945">
    <property type="component" value="Unassembled WGS sequence"/>
</dbReference>
<protein>
    <submittedName>
        <fullName evidence="1">Uncharacterized protein</fullName>
    </submittedName>
</protein>
<dbReference type="EMBL" id="BPLR01018452">
    <property type="protein sequence ID" value="GIY99722.1"/>
    <property type="molecule type" value="Genomic_DNA"/>
</dbReference>
<evidence type="ECO:0000313" key="1">
    <source>
        <dbReference type="EMBL" id="GIY99722.1"/>
    </source>
</evidence>
<reference evidence="1 2" key="1">
    <citation type="submission" date="2021-06" db="EMBL/GenBank/DDBJ databases">
        <title>Caerostris extrusa draft genome.</title>
        <authorList>
            <person name="Kono N."/>
            <person name="Arakawa K."/>
        </authorList>
    </citation>
    <scope>NUCLEOTIDE SEQUENCE [LARGE SCALE GENOMIC DNA]</scope>
</reference>
<accession>A0AAV4XY72</accession>
<name>A0AAV4XY72_CAEEX</name>
<keyword evidence="2" id="KW-1185">Reference proteome</keyword>
<comment type="caution">
    <text evidence="1">The sequence shown here is derived from an EMBL/GenBank/DDBJ whole genome shotgun (WGS) entry which is preliminary data.</text>
</comment>
<evidence type="ECO:0000313" key="2">
    <source>
        <dbReference type="Proteomes" id="UP001054945"/>
    </source>
</evidence>
<dbReference type="AlphaFoldDB" id="A0AAV4XY72"/>
<sequence>MKKLTKLKRNLIWNVWEIKRQDCSYLTIREKKETFFEACALLHSAPEGQGCSSHFIASPSFVQKRPKQASVLLFLILSSNFLLCHQNSPRAT</sequence>
<proteinExistence type="predicted"/>
<gene>
    <name evidence="1" type="ORF">CEXT_2391</name>
</gene>